<proteinExistence type="predicted"/>
<accession>A0A817YD45</accession>
<dbReference type="AlphaFoldDB" id="A0A817YD45"/>
<reference evidence="1" key="1">
    <citation type="submission" date="2021-02" db="EMBL/GenBank/DDBJ databases">
        <authorList>
            <person name="Nowell W R."/>
        </authorList>
    </citation>
    <scope>NUCLEOTIDE SEQUENCE</scope>
</reference>
<name>A0A817YD45_9BILA</name>
<sequence length="91" mass="11097">FLFTCIMEKVIDRIIVWHFLSNKDHIIKTFMLLFMRLFIVIDCLMELCYKNISTIKMFMLLLKVVVIIEQQFEFILCNYFDTAHLIYSLLY</sequence>
<dbReference type="Proteomes" id="UP000663865">
    <property type="component" value="Unassembled WGS sequence"/>
</dbReference>
<evidence type="ECO:0000313" key="2">
    <source>
        <dbReference type="Proteomes" id="UP000663865"/>
    </source>
</evidence>
<feature type="non-terminal residue" evidence="1">
    <location>
        <position position="1"/>
    </location>
</feature>
<evidence type="ECO:0000313" key="1">
    <source>
        <dbReference type="EMBL" id="CAF3376903.1"/>
    </source>
</evidence>
<protein>
    <submittedName>
        <fullName evidence="1">Uncharacterized protein</fullName>
    </submittedName>
</protein>
<organism evidence="1 2">
    <name type="scientific">Rotaria socialis</name>
    <dbReference type="NCBI Taxonomy" id="392032"/>
    <lineage>
        <taxon>Eukaryota</taxon>
        <taxon>Metazoa</taxon>
        <taxon>Spiralia</taxon>
        <taxon>Gnathifera</taxon>
        <taxon>Rotifera</taxon>
        <taxon>Eurotatoria</taxon>
        <taxon>Bdelloidea</taxon>
        <taxon>Philodinida</taxon>
        <taxon>Philodinidae</taxon>
        <taxon>Rotaria</taxon>
    </lineage>
</organism>
<comment type="caution">
    <text evidence="1">The sequence shown here is derived from an EMBL/GenBank/DDBJ whole genome shotgun (WGS) entry which is preliminary data.</text>
</comment>
<gene>
    <name evidence="1" type="ORF">KIK155_LOCUS5918</name>
</gene>
<dbReference type="EMBL" id="CAJNYV010000742">
    <property type="protein sequence ID" value="CAF3376903.1"/>
    <property type="molecule type" value="Genomic_DNA"/>
</dbReference>